<reference evidence="2" key="1">
    <citation type="submission" date="2016-11" db="UniProtKB">
        <authorList>
            <consortium name="WormBaseParasite"/>
        </authorList>
    </citation>
    <scope>IDENTIFICATION</scope>
</reference>
<proteinExistence type="predicted"/>
<evidence type="ECO:0000313" key="1">
    <source>
        <dbReference type="Proteomes" id="UP000095287"/>
    </source>
</evidence>
<dbReference type="AlphaFoldDB" id="A0A1I8ADU1"/>
<organism evidence="1 2">
    <name type="scientific">Steinernema glaseri</name>
    <dbReference type="NCBI Taxonomy" id="37863"/>
    <lineage>
        <taxon>Eukaryota</taxon>
        <taxon>Metazoa</taxon>
        <taxon>Ecdysozoa</taxon>
        <taxon>Nematoda</taxon>
        <taxon>Chromadorea</taxon>
        <taxon>Rhabditida</taxon>
        <taxon>Tylenchina</taxon>
        <taxon>Panagrolaimomorpha</taxon>
        <taxon>Strongyloidoidea</taxon>
        <taxon>Steinernematidae</taxon>
        <taxon>Steinernema</taxon>
    </lineage>
</organism>
<sequence>MEEYVDKINSFGLDLSIVRTSNFVIHDLRRLFLQLHLKYRSKFPP</sequence>
<protein>
    <submittedName>
        <fullName evidence="2">Uncharacterized protein</fullName>
    </submittedName>
</protein>
<dbReference type="Proteomes" id="UP000095287">
    <property type="component" value="Unplaced"/>
</dbReference>
<name>A0A1I8ADU1_9BILA</name>
<dbReference type="WBParaSite" id="L893_g4714.t1">
    <property type="protein sequence ID" value="L893_g4714.t1"/>
    <property type="gene ID" value="L893_g4714"/>
</dbReference>
<keyword evidence="1" id="KW-1185">Reference proteome</keyword>
<accession>A0A1I8ADU1</accession>
<evidence type="ECO:0000313" key="2">
    <source>
        <dbReference type="WBParaSite" id="L893_g4714.t1"/>
    </source>
</evidence>